<dbReference type="Proteomes" id="UP000663891">
    <property type="component" value="Unassembled WGS sequence"/>
</dbReference>
<dbReference type="InterPro" id="IPR001258">
    <property type="entry name" value="NHL_repeat"/>
</dbReference>
<dbReference type="PROSITE" id="PS51125">
    <property type="entry name" value="NHL"/>
    <property type="match status" value="1"/>
</dbReference>
<evidence type="ECO:0000313" key="3">
    <source>
        <dbReference type="EMBL" id="CAF1470237.1"/>
    </source>
</evidence>
<proteinExistence type="predicted"/>
<gene>
    <name evidence="3" type="ORF">VCS650_LOCUS40569</name>
</gene>
<name>A0A815R407_9BILA</name>
<dbReference type="Pfam" id="PF01436">
    <property type="entry name" value="NHL"/>
    <property type="match status" value="1"/>
</dbReference>
<sequence length="384" mass="43278">MMNRFGDIDVSFKRLPPVYGYHSEELVSIEKALEPIESQIRELSRYIKIAKQHCHFPSEHGLTKDQSAAVYIYTMEWVLVNHINNNTKWKQHGITIAGGNGSGNQLNQLYCPFGIYVDHRHQTIYIADWGNHRIVEWKYAAKTGQVVAGGNEIGKRSDQLHRPTDVIVDKRNDSLIICDGGNRRVVRWSRQNDKNGETIISDIDCSSLAMDNNGDLYVSDHVKNEVRRWKQEEREGTIVAGGNGQGKHLNQLQYPIYIFVDEDHSVYVSDHHNHRVMKWMKGAKEGIIVAGGQGGGNSLKQLSSPCGVIVDHLGNVYVADSDNHRIMRWCEGSCEGSIVVGGNGEGEKPNQFSNPVGLSFDVQGNLYVADWSNHRIQKFEIDLN</sequence>
<evidence type="ECO:0000256" key="2">
    <source>
        <dbReference type="PROSITE-ProRule" id="PRU00504"/>
    </source>
</evidence>
<dbReference type="InterPro" id="IPR011042">
    <property type="entry name" value="6-blade_b-propeller_TolB-like"/>
</dbReference>
<dbReference type="GO" id="GO:0008270">
    <property type="term" value="F:zinc ion binding"/>
    <property type="evidence" value="ECO:0007669"/>
    <property type="project" value="UniProtKB-KW"/>
</dbReference>
<dbReference type="Gene3D" id="2.120.10.30">
    <property type="entry name" value="TolB, C-terminal domain"/>
    <property type="match status" value="2"/>
</dbReference>
<dbReference type="PANTHER" id="PTHR24104:SF25">
    <property type="entry name" value="PROTEIN LIN-41"/>
    <property type="match status" value="1"/>
</dbReference>
<dbReference type="SUPFAM" id="SSF101898">
    <property type="entry name" value="NHL repeat"/>
    <property type="match status" value="1"/>
</dbReference>
<organism evidence="3 4">
    <name type="scientific">Adineta steineri</name>
    <dbReference type="NCBI Taxonomy" id="433720"/>
    <lineage>
        <taxon>Eukaryota</taxon>
        <taxon>Metazoa</taxon>
        <taxon>Spiralia</taxon>
        <taxon>Gnathifera</taxon>
        <taxon>Rotifera</taxon>
        <taxon>Eurotatoria</taxon>
        <taxon>Bdelloidea</taxon>
        <taxon>Adinetida</taxon>
        <taxon>Adinetidae</taxon>
        <taxon>Adineta</taxon>
    </lineage>
</organism>
<protein>
    <submittedName>
        <fullName evidence="3">Uncharacterized protein</fullName>
    </submittedName>
</protein>
<dbReference type="AlphaFoldDB" id="A0A815R407"/>
<accession>A0A815R407</accession>
<keyword evidence="1" id="KW-0677">Repeat</keyword>
<dbReference type="InterPro" id="IPR050952">
    <property type="entry name" value="TRIM-NHL_E3_ligases"/>
</dbReference>
<dbReference type="EMBL" id="CAJNON010001543">
    <property type="protein sequence ID" value="CAF1470237.1"/>
    <property type="molecule type" value="Genomic_DNA"/>
</dbReference>
<dbReference type="PANTHER" id="PTHR24104">
    <property type="entry name" value="E3 UBIQUITIN-PROTEIN LIGASE NHLRC1-RELATED"/>
    <property type="match status" value="1"/>
</dbReference>
<feature type="repeat" description="NHL" evidence="2">
    <location>
        <begin position="346"/>
        <end position="382"/>
    </location>
</feature>
<dbReference type="CDD" id="cd05819">
    <property type="entry name" value="NHL"/>
    <property type="match status" value="1"/>
</dbReference>
<comment type="caution">
    <text evidence="3">The sequence shown here is derived from an EMBL/GenBank/DDBJ whole genome shotgun (WGS) entry which is preliminary data.</text>
</comment>
<evidence type="ECO:0000256" key="1">
    <source>
        <dbReference type="ARBA" id="ARBA00022737"/>
    </source>
</evidence>
<reference evidence="3" key="1">
    <citation type="submission" date="2021-02" db="EMBL/GenBank/DDBJ databases">
        <authorList>
            <person name="Nowell W R."/>
        </authorList>
    </citation>
    <scope>NUCLEOTIDE SEQUENCE</scope>
</reference>
<evidence type="ECO:0000313" key="4">
    <source>
        <dbReference type="Proteomes" id="UP000663891"/>
    </source>
</evidence>